<evidence type="ECO:0000256" key="5">
    <source>
        <dbReference type="ARBA" id="ARBA00024042"/>
    </source>
</evidence>
<dbReference type="InterPro" id="IPR037396">
    <property type="entry name" value="FMN_HAD"/>
</dbReference>
<dbReference type="SUPFAM" id="SSF51395">
    <property type="entry name" value="FMN-linked oxidoreductases"/>
    <property type="match status" value="1"/>
</dbReference>
<proteinExistence type="inferred from homology"/>
<dbReference type="PANTHER" id="PTHR10578">
    <property type="entry name" value="S -2-HYDROXY-ACID OXIDASE-RELATED"/>
    <property type="match status" value="1"/>
</dbReference>
<evidence type="ECO:0000259" key="6">
    <source>
        <dbReference type="PROSITE" id="PS51349"/>
    </source>
</evidence>
<evidence type="ECO:0000256" key="4">
    <source>
        <dbReference type="ARBA" id="ARBA00023002"/>
    </source>
</evidence>
<dbReference type="RefSeq" id="WP_210810033.1">
    <property type="nucleotide sequence ID" value="NZ_JAGQDG010000005.1"/>
</dbReference>
<comment type="caution">
    <text evidence="7">The sequence shown here is derived from an EMBL/GenBank/DDBJ whole genome shotgun (WGS) entry which is preliminary data.</text>
</comment>
<organism evidence="7 8">
    <name type="scientific">Ideonella paludis</name>
    <dbReference type="NCBI Taxonomy" id="1233411"/>
    <lineage>
        <taxon>Bacteria</taxon>
        <taxon>Pseudomonadati</taxon>
        <taxon>Pseudomonadota</taxon>
        <taxon>Betaproteobacteria</taxon>
        <taxon>Burkholderiales</taxon>
        <taxon>Sphaerotilaceae</taxon>
        <taxon>Ideonella</taxon>
    </lineage>
</organism>
<dbReference type="PIRSF" id="PIRSF000138">
    <property type="entry name" value="Al-hdrx_acd_dh"/>
    <property type="match status" value="1"/>
</dbReference>
<evidence type="ECO:0000256" key="2">
    <source>
        <dbReference type="ARBA" id="ARBA00022630"/>
    </source>
</evidence>
<keyword evidence="4" id="KW-0560">Oxidoreductase</keyword>
<keyword evidence="2" id="KW-0285">Flavoprotein</keyword>
<evidence type="ECO:0000313" key="7">
    <source>
        <dbReference type="EMBL" id="MBQ0936669.1"/>
    </source>
</evidence>
<protein>
    <submittedName>
        <fullName evidence="7">Alpha-hydroxy-acid oxidizing protein</fullName>
    </submittedName>
</protein>
<comment type="similarity">
    <text evidence="5">Belongs to the FMN-dependent alpha-hydroxy acid dehydrogenase family.</text>
</comment>
<dbReference type="EMBL" id="JAGQDG010000005">
    <property type="protein sequence ID" value="MBQ0936669.1"/>
    <property type="molecule type" value="Genomic_DNA"/>
</dbReference>
<evidence type="ECO:0000256" key="1">
    <source>
        <dbReference type="ARBA" id="ARBA00001917"/>
    </source>
</evidence>
<dbReference type="PROSITE" id="PS51349">
    <property type="entry name" value="FMN_HYDROXY_ACID_DH_2"/>
    <property type="match status" value="1"/>
</dbReference>
<name>A0ABS5DZU9_9BURK</name>
<dbReference type="Proteomes" id="UP000672097">
    <property type="component" value="Unassembled WGS sequence"/>
</dbReference>
<dbReference type="InterPro" id="IPR000262">
    <property type="entry name" value="FMN-dep_DH"/>
</dbReference>
<accession>A0ABS5DZU9</accession>
<dbReference type="CDD" id="cd02809">
    <property type="entry name" value="alpha_hydroxyacid_oxid_FMN"/>
    <property type="match status" value="1"/>
</dbReference>
<dbReference type="InterPro" id="IPR013785">
    <property type="entry name" value="Aldolase_TIM"/>
</dbReference>
<comment type="cofactor">
    <cofactor evidence="1">
        <name>FMN</name>
        <dbReference type="ChEBI" id="CHEBI:58210"/>
    </cofactor>
</comment>
<dbReference type="PANTHER" id="PTHR10578:SF107">
    <property type="entry name" value="2-HYDROXYACID OXIDASE 1"/>
    <property type="match status" value="1"/>
</dbReference>
<keyword evidence="3" id="KW-0288">FMN</keyword>
<dbReference type="Gene3D" id="3.20.20.70">
    <property type="entry name" value="Aldolase class I"/>
    <property type="match status" value="1"/>
</dbReference>
<reference evidence="7 8" key="1">
    <citation type="submission" date="2021-04" db="EMBL/GenBank/DDBJ databases">
        <title>The genome sequence of type strain Ideonella paludis KCTC 32238.</title>
        <authorList>
            <person name="Liu Y."/>
        </authorList>
    </citation>
    <scope>NUCLEOTIDE SEQUENCE [LARGE SCALE GENOMIC DNA]</scope>
    <source>
        <strain evidence="7 8">KCTC 32238</strain>
    </source>
</reference>
<evidence type="ECO:0000256" key="3">
    <source>
        <dbReference type="ARBA" id="ARBA00022643"/>
    </source>
</evidence>
<evidence type="ECO:0000313" key="8">
    <source>
        <dbReference type="Proteomes" id="UP000672097"/>
    </source>
</evidence>
<feature type="domain" description="FMN hydroxy acid dehydrogenase" evidence="6">
    <location>
        <begin position="1"/>
        <end position="361"/>
    </location>
</feature>
<dbReference type="Pfam" id="PF01070">
    <property type="entry name" value="FMN_dh"/>
    <property type="match status" value="1"/>
</dbReference>
<keyword evidence="8" id="KW-1185">Reference proteome</keyword>
<dbReference type="InterPro" id="IPR012133">
    <property type="entry name" value="Alpha-hydoxy_acid_DH_FMN"/>
</dbReference>
<sequence length="367" mass="38248">MPVAAFNLRDFESHAFRTLPAAHWAYLNGSAADGDTASANQQSWQALRLWPRVLNDLRPGALQQTACTVAGRAMAHPLFLAPVAFQQLAHPDGERATALAAAAQGAGMVLSSQSSTPMEAVADIFAAEPDAGPLWFQLYWQGNLARSLSLVQRAQACGFQAVVLTVDAPVHGVRDAERRAGFVLPEGIRAVNLPAHPAPLGLADLLAQAVRWDDVAALQAACAALGLPLWLKGVLHPADAARAVALGVAGLIVSNHGGRTLDTTVSTAWALPQVRAAVPPGFPLLVDGGIRRGTDVFKALALGADAVLLGRPQVHALACDGALGVARMIRLLRDELSAALALCACASIADIHTSHLVPPPADNSLYA</sequence>
<gene>
    <name evidence="7" type="ORF">KAK11_15155</name>
</gene>